<accession>A0ABT1RFK7</accession>
<name>A0ABT1RFK7_9HYPH</name>
<comment type="caution">
    <text evidence="1">The sequence shown here is derived from an EMBL/GenBank/DDBJ whole genome shotgun (WGS) entry which is preliminary data.</text>
</comment>
<protein>
    <submittedName>
        <fullName evidence="1">3-keto-5-aminohexanoate cleavage protein</fullName>
    </submittedName>
</protein>
<reference evidence="1" key="1">
    <citation type="submission" date="2021-07" db="EMBL/GenBank/DDBJ databases">
        <title>Shinella sp. nov., a novel member of the genus Shinella from water.</title>
        <authorList>
            <person name="Deng Y."/>
        </authorList>
    </citation>
    <scope>NUCLEOTIDE SEQUENCE</scope>
    <source>
        <strain evidence="1">CPCC 100929</strain>
    </source>
</reference>
<dbReference type="InterPro" id="IPR008567">
    <property type="entry name" value="BKACE"/>
</dbReference>
<evidence type="ECO:0000313" key="2">
    <source>
        <dbReference type="Proteomes" id="UP000996601"/>
    </source>
</evidence>
<gene>
    <name evidence="1" type="ORF">GB927_027260</name>
</gene>
<dbReference type="Proteomes" id="UP000996601">
    <property type="component" value="Unassembled WGS sequence"/>
</dbReference>
<proteinExistence type="predicted"/>
<dbReference type="Pfam" id="PF05853">
    <property type="entry name" value="BKACE"/>
    <property type="match status" value="1"/>
</dbReference>
<organism evidence="1 2">
    <name type="scientific">Shinella lacus</name>
    <dbReference type="NCBI Taxonomy" id="2654216"/>
    <lineage>
        <taxon>Bacteria</taxon>
        <taxon>Pseudomonadati</taxon>
        <taxon>Pseudomonadota</taxon>
        <taxon>Alphaproteobacteria</taxon>
        <taxon>Hyphomicrobiales</taxon>
        <taxon>Rhizobiaceae</taxon>
        <taxon>Shinella</taxon>
    </lineage>
</organism>
<dbReference type="RefSeq" id="WP_256120384.1">
    <property type="nucleotide sequence ID" value="NZ_WHSB02000014.1"/>
</dbReference>
<dbReference type="Gene3D" id="3.20.20.70">
    <property type="entry name" value="Aldolase class I"/>
    <property type="match status" value="2"/>
</dbReference>
<dbReference type="PANTHER" id="PTHR37418:SF1">
    <property type="entry name" value="3-KETO-5-AMINOHEXANOATE CLEAVAGE PROTEIN"/>
    <property type="match status" value="1"/>
</dbReference>
<dbReference type="PANTHER" id="PTHR37418">
    <property type="entry name" value="3-KETO-5-AMINOHEXANOATE CLEAVAGE ENZYME-RELATED"/>
    <property type="match status" value="1"/>
</dbReference>
<sequence length="241" mass="25785">MIVQACINGARPSAFHPRLPLDIEAMVRDSLLAIAAGAAELHVHPRTDGRESLAAVDETMLALRRACPGTFIGVSTGAWIEGDEAETRRRISEWRDLPDYASVNLSEPDAPAVMALLRERGVGIEAGLASVADAERLLSLPDHDRVLRILIEIDEQNLSSAMAIADGIATTLADAGLRRPILLHGSDATVWPFVARARERRWSTRVGLEDGKHLPDGTVAEDNAALVSAAVAIFRAPPSAA</sequence>
<keyword evidence="2" id="KW-1185">Reference proteome</keyword>
<evidence type="ECO:0000313" key="1">
    <source>
        <dbReference type="EMBL" id="MCQ4633761.1"/>
    </source>
</evidence>
<dbReference type="InterPro" id="IPR013785">
    <property type="entry name" value="Aldolase_TIM"/>
</dbReference>
<dbReference type="EMBL" id="WHSB02000014">
    <property type="protein sequence ID" value="MCQ4633761.1"/>
    <property type="molecule type" value="Genomic_DNA"/>
</dbReference>